<feature type="domain" description="DUF11" evidence="1">
    <location>
        <begin position="1002"/>
        <end position="1110"/>
    </location>
</feature>
<dbReference type="InterPro" id="IPR012334">
    <property type="entry name" value="Pectin_lyas_fold"/>
</dbReference>
<name>A0A1H7KD87_9EURY</name>
<dbReference type="NCBIfam" id="TIGR01451">
    <property type="entry name" value="B_ant_repeat"/>
    <property type="match status" value="6"/>
</dbReference>
<organism evidence="2 3">
    <name type="scientific">Methanobrevibacter gottschalkii</name>
    <dbReference type="NCBI Taxonomy" id="190974"/>
    <lineage>
        <taxon>Archaea</taxon>
        <taxon>Methanobacteriati</taxon>
        <taxon>Methanobacteriota</taxon>
        <taxon>Methanomada group</taxon>
        <taxon>Methanobacteria</taxon>
        <taxon>Methanobacteriales</taxon>
        <taxon>Methanobacteriaceae</taxon>
        <taxon>Methanobrevibacter</taxon>
    </lineage>
</organism>
<dbReference type="Gene3D" id="2.60.40.3080">
    <property type="match status" value="1"/>
</dbReference>
<feature type="domain" description="DUF11" evidence="1">
    <location>
        <begin position="1235"/>
        <end position="1347"/>
    </location>
</feature>
<dbReference type="SUPFAM" id="SSF51126">
    <property type="entry name" value="Pectin lyase-like"/>
    <property type="match status" value="2"/>
</dbReference>
<reference evidence="2 3" key="1">
    <citation type="submission" date="2016-10" db="EMBL/GenBank/DDBJ databases">
        <authorList>
            <person name="de Groot N.N."/>
        </authorList>
    </citation>
    <scope>NUCLEOTIDE SEQUENCE [LARGE SCALE GENOMIC DNA]</scope>
    <source>
        <strain evidence="2 3">DSM 11978</strain>
    </source>
</reference>
<dbReference type="InterPro" id="IPR011050">
    <property type="entry name" value="Pectin_lyase_fold/virulence"/>
</dbReference>
<dbReference type="InterPro" id="IPR051172">
    <property type="entry name" value="Chlamydia_OmcB"/>
</dbReference>
<dbReference type="Pfam" id="PF01345">
    <property type="entry name" value="DUF11"/>
    <property type="match status" value="6"/>
</dbReference>
<sequence>MLNKIQKIVIGKPFLISLIFVCLIFTSLGVSIEHSYAADLNESDKLGSGVNVEDKLENSQKNKSMSDTNQNPALKAKTYSVNGGTFRDIQNAIDKSSAGDTIKLSGKFVSKGDDTISMSKKLTITSPSQAILDGKNSTTILKIFTGATQSKLSNLRFVNGYSDSKGGAIVISAKSIAFDKCVFENNYANLSSGAIHTPYRAIATQGMLIKNCNFTNNGAGIAAGALGIFGHDFLIENCAFSSNYVKGYGECYGGAIQIGLDTEPSYGNVRNCRFINNKAISSTGLGHAGAGCVRNGSSYYNCIFINNSADWGAALTYHASGNLNNCTLINNTATKYGGAVAIMMNYLNFMNLNITNSIFKGNKAPLGGAVKLDGLNIKIEESTFDDNYASEYGGAVNINATNVKIINSKFNRNIANIDGGAVFIKGKDTTVKNSKFISNEAIPDVKKLNDGLGGAIYVNSTKVLAQNNEFKLNTARNGSAIYFDRNGLEFKLVNNTLYQNQAWVYRLPIFAHDIYYGESENIKSVIYGGNNIADFDNLKVSNAIYNAASNNKIEIDGEHPVLGATTSGKLYQDDREYNVRVLMMVRHEDGTIVYNNSLNTNYLGAVSGKLDNLKPGKYYVTAKHFEDNYYKAIANTTVFNVLPKTDNKILKSSNGNSIAYKDTVIWTLNITNNGPNDSTGVVVYDVLPEGLIWVNDDSNGAYNPKTGVLTIGSLKVGETIVLNIMTKVNATGKIVNKANVTGNEYDINLDNNHDEKEINVPPTVDLAIIKKVNITTPNYGDSVIWTLTVSNSGPDVAHDVKVTDIFSDSLIWIEDDSLGKYNPKTGIWNIGTLNKGKTIELNIVSQVNQTGNITNNVSVTSREHDIDLSNNVANKTIFVIKSGDLSILKTVNVSDANYGEIVKWTLTAYNNGPNKVNGVTVQDILPKGLMLLNYTASKGFYDDGVWVVCCLEKGKTETLELICKVNRTGNITNIAKISGIEYDPNLDNNLDNESIIVPPASDISVIKQVDSKNPYFGDIITWIIEVTNKGPDRATNIRVTDELPEGLIFKDYVSTCGVYQNGVWFLDYLNAGDSEYLNISCHVGQLGIIVNDVSAIANEFDINLSDNHYNESINVLPVSDLSIEKFVNVSNANYKDLIKWTLIVSNNGFNDATDVVVEDILPDSLEFISANGDYEEGIWYVGDLGVGNSKTLDIVTRIIKTGDITNVAAVYCSEDDPDLSNNEAEDTVHVGPAADLSITKTVSKHAYEIGQILTYNINVNNNGPDDAVNVKVSEEFPKSLHLKSFKMSAGEFNAYSNVWSIDKLAAGGEEKLRMEFEALSEGIFKNTASVVSDTFDNDLNNNHDSALVKIIANTSDKIINDLTDNFTKSNVVKAENIKQPVYCLEKHSTANFIELLSISVIVSMIFGGGDIFRKR</sequence>
<accession>A0A1H7KD87</accession>
<evidence type="ECO:0000259" key="1">
    <source>
        <dbReference type="Pfam" id="PF01345"/>
    </source>
</evidence>
<dbReference type="OrthoDB" id="76596at2157"/>
<dbReference type="Gene3D" id="2.160.20.10">
    <property type="entry name" value="Single-stranded right-handed beta-helix, Pectin lyase-like"/>
    <property type="match status" value="1"/>
</dbReference>
<feature type="domain" description="DUF11" evidence="1">
    <location>
        <begin position="765"/>
        <end position="877"/>
    </location>
</feature>
<dbReference type="InterPro" id="IPR006626">
    <property type="entry name" value="PbH1"/>
</dbReference>
<dbReference type="SMART" id="SM00710">
    <property type="entry name" value="PbH1"/>
    <property type="match status" value="7"/>
</dbReference>
<gene>
    <name evidence="2" type="ORF">SAMN05216439_1550</name>
</gene>
<protein>
    <submittedName>
        <fullName evidence="2">Conserved repeat domain-containing protein</fullName>
    </submittedName>
</protein>
<dbReference type="Proteomes" id="UP000199506">
    <property type="component" value="Unassembled WGS sequence"/>
</dbReference>
<dbReference type="STRING" id="190974.SAMN05216439_1550"/>
<feature type="domain" description="DUF11" evidence="1">
    <location>
        <begin position="1120"/>
        <end position="1228"/>
    </location>
</feature>
<feature type="domain" description="DUF11" evidence="1">
    <location>
        <begin position="648"/>
        <end position="756"/>
    </location>
</feature>
<dbReference type="InterPro" id="IPR047589">
    <property type="entry name" value="DUF11_rpt"/>
</dbReference>
<dbReference type="InterPro" id="IPR001434">
    <property type="entry name" value="OmcB-like_DUF11"/>
</dbReference>
<dbReference type="EMBL" id="FOAK01000006">
    <property type="protein sequence ID" value="SEK84722.1"/>
    <property type="molecule type" value="Genomic_DNA"/>
</dbReference>
<evidence type="ECO:0000313" key="2">
    <source>
        <dbReference type="EMBL" id="SEK84722.1"/>
    </source>
</evidence>
<feature type="domain" description="DUF11" evidence="1">
    <location>
        <begin position="884"/>
        <end position="992"/>
    </location>
</feature>
<evidence type="ECO:0000313" key="3">
    <source>
        <dbReference type="Proteomes" id="UP000199506"/>
    </source>
</evidence>
<dbReference type="InterPro" id="IPR013783">
    <property type="entry name" value="Ig-like_fold"/>
</dbReference>
<dbReference type="RefSeq" id="WP_069575504.1">
    <property type="nucleotide sequence ID" value="NZ_FOAK01000006.1"/>
</dbReference>
<dbReference type="Gene3D" id="2.60.40.10">
    <property type="entry name" value="Immunoglobulins"/>
    <property type="match status" value="3"/>
</dbReference>
<dbReference type="PANTHER" id="PTHR34819:SF3">
    <property type="entry name" value="CELL SURFACE PROTEIN"/>
    <property type="match status" value="1"/>
</dbReference>
<dbReference type="PANTHER" id="PTHR34819">
    <property type="entry name" value="LARGE CYSTEINE-RICH PERIPLASMIC PROTEIN OMCB"/>
    <property type="match status" value="1"/>
</dbReference>
<proteinExistence type="predicted"/>